<name>A0ABS5B560_9STRE</name>
<keyword evidence="2" id="KW-0378">Hydrolase</keyword>
<accession>A0ABS5B560</accession>
<feature type="transmembrane region" description="Helical" evidence="1">
    <location>
        <begin position="188"/>
        <end position="205"/>
    </location>
</feature>
<evidence type="ECO:0000256" key="1">
    <source>
        <dbReference type="SAM" id="Phobius"/>
    </source>
</evidence>
<reference evidence="2 3" key="1">
    <citation type="submission" date="2018-02" db="EMBL/GenBank/DDBJ databases">
        <title>Draft genome sequence of Streptococcus oricebi CCUG 70868T type strain.</title>
        <authorList>
            <person name="Mendez V."/>
            <person name="Salva-Serra F."/>
            <person name="Jaen-Luchoro D."/>
            <person name="Gonzales-Siles L."/>
            <person name="Karlsson R."/>
            <person name="Engstrom-Jakobsson H."/>
            <person name="Busquets A."/>
            <person name="Gomila M."/>
            <person name="Pineiro-Iglesias B."/>
            <person name="Bennasar-Figueras A."/>
            <person name="Seeger M."/>
            <person name="Moore E."/>
        </authorList>
    </citation>
    <scope>NUCLEOTIDE SEQUENCE [LARGE SCALE GENOMIC DNA]</scope>
    <source>
        <strain evidence="2 3">CCUG 70868</strain>
    </source>
</reference>
<keyword evidence="1" id="KW-0812">Transmembrane</keyword>
<evidence type="ECO:0000313" key="3">
    <source>
        <dbReference type="Proteomes" id="UP001519296"/>
    </source>
</evidence>
<feature type="transmembrane region" description="Helical" evidence="1">
    <location>
        <begin position="67"/>
        <end position="85"/>
    </location>
</feature>
<dbReference type="Pfam" id="PF13367">
    <property type="entry name" value="PrsW-protease"/>
    <property type="match status" value="1"/>
</dbReference>
<dbReference type="RefSeq" id="WP_209628501.1">
    <property type="nucleotide sequence ID" value="NZ_PRDG01000005.1"/>
</dbReference>
<keyword evidence="3" id="KW-1185">Reference proteome</keyword>
<protein>
    <submittedName>
        <fullName evidence="2">PrsW family intramembrane metalloprotease</fullName>
    </submittedName>
</protein>
<feature type="transmembrane region" description="Helical" evidence="1">
    <location>
        <begin position="243"/>
        <end position="260"/>
    </location>
</feature>
<dbReference type="InterPro" id="IPR026898">
    <property type="entry name" value="PrsW"/>
</dbReference>
<organism evidence="2 3">
    <name type="scientific">Streptococcus oricebi</name>
    <dbReference type="NCBI Taxonomy" id="1547447"/>
    <lineage>
        <taxon>Bacteria</taxon>
        <taxon>Bacillati</taxon>
        <taxon>Bacillota</taxon>
        <taxon>Bacilli</taxon>
        <taxon>Lactobacillales</taxon>
        <taxon>Streptococcaceae</taxon>
        <taxon>Streptococcus</taxon>
    </lineage>
</organism>
<proteinExistence type="predicted"/>
<keyword evidence="2" id="KW-0482">Metalloprotease</keyword>
<feature type="transmembrane region" description="Helical" evidence="1">
    <location>
        <begin position="217"/>
        <end position="237"/>
    </location>
</feature>
<sequence>MKKHILLFIFLFLAAIGIEYELSPYTQGAITGSQYGHVGLCLALMLIYIIPAGLILTRLAKKWQTPLATMGLALIGGMFISGWLASHGNQFAQEFFQHLGLGKTFMDHWEPAISPPLVEEPAKLLAAGLALCLLPVKNLKSILLVGISSGLGFQISEDLSYIHSDLKEGFVFTISDTLYRITGSISSHWLYTGLALTGLAVYWLYQKKEPKKAKLGLFYFLAAFLLHFLWNSPFTAIHTPFPLTTPFAAALHLFVFYLFYQQVVKKEGV</sequence>
<dbReference type="EMBL" id="PRDG01000005">
    <property type="protein sequence ID" value="MBP2623967.1"/>
    <property type="molecule type" value="Genomic_DNA"/>
</dbReference>
<dbReference type="GO" id="GO:0008237">
    <property type="term" value="F:metallopeptidase activity"/>
    <property type="evidence" value="ECO:0007669"/>
    <property type="project" value="UniProtKB-KW"/>
</dbReference>
<evidence type="ECO:0000313" key="2">
    <source>
        <dbReference type="EMBL" id="MBP2623967.1"/>
    </source>
</evidence>
<feature type="transmembrane region" description="Helical" evidence="1">
    <location>
        <begin position="33"/>
        <end position="55"/>
    </location>
</feature>
<keyword evidence="2" id="KW-0645">Protease</keyword>
<gene>
    <name evidence="2" type="ORF">C4K46_08455</name>
</gene>
<dbReference type="Proteomes" id="UP001519296">
    <property type="component" value="Unassembled WGS sequence"/>
</dbReference>
<comment type="caution">
    <text evidence="2">The sequence shown here is derived from an EMBL/GenBank/DDBJ whole genome shotgun (WGS) entry which is preliminary data.</text>
</comment>
<keyword evidence="1" id="KW-0472">Membrane</keyword>
<keyword evidence="1" id="KW-1133">Transmembrane helix</keyword>